<evidence type="ECO:0000313" key="3">
    <source>
        <dbReference type="EMBL" id="RWR54947.1"/>
    </source>
</evidence>
<dbReference type="EMBL" id="SAVA01000001">
    <property type="protein sequence ID" value="RWR54947.1"/>
    <property type="molecule type" value="Genomic_DNA"/>
</dbReference>
<evidence type="ECO:0000313" key="4">
    <source>
        <dbReference type="Proteomes" id="UP000288071"/>
    </source>
</evidence>
<gene>
    <name evidence="3" type="ORF">EOW66_02475</name>
</gene>
<dbReference type="RefSeq" id="WP_128154543.1">
    <property type="nucleotide sequence ID" value="NZ_JBHSOM010000007.1"/>
</dbReference>
<dbReference type="AlphaFoldDB" id="A0A3S3LX09"/>
<evidence type="ECO:0000256" key="1">
    <source>
        <dbReference type="SAM" id="Phobius"/>
    </source>
</evidence>
<evidence type="ECO:0000259" key="2">
    <source>
        <dbReference type="Pfam" id="PF08447"/>
    </source>
</evidence>
<keyword evidence="1" id="KW-1133">Transmembrane helix</keyword>
<dbReference type="InterPro" id="IPR000014">
    <property type="entry name" value="PAS"/>
</dbReference>
<dbReference type="Gene3D" id="3.30.450.20">
    <property type="entry name" value="PAS domain"/>
    <property type="match status" value="1"/>
</dbReference>
<keyword evidence="4" id="KW-1185">Reference proteome</keyword>
<proteinExistence type="predicted"/>
<reference evidence="4" key="1">
    <citation type="submission" date="2019-01" db="EMBL/GenBank/DDBJ databases">
        <title>Sinorhodobacter populi sp. nov. isolated from the symptomatic bark tissue of Populus euramericana canker.</title>
        <authorList>
            <person name="Li Y."/>
        </authorList>
    </citation>
    <scope>NUCLEOTIDE SEQUENCE [LARGE SCALE GENOMIC DNA]</scope>
    <source>
        <strain evidence="4">CGMCC 1.12963</strain>
    </source>
</reference>
<keyword evidence="1" id="KW-0812">Transmembrane</keyword>
<accession>A0A3S3LX09</accession>
<dbReference type="SUPFAM" id="SSF55785">
    <property type="entry name" value="PYP-like sensor domain (PAS domain)"/>
    <property type="match status" value="1"/>
</dbReference>
<dbReference type="NCBIfam" id="TIGR00229">
    <property type="entry name" value="sensory_box"/>
    <property type="match status" value="1"/>
</dbReference>
<protein>
    <submittedName>
        <fullName evidence="3">PAS domain S-box protein</fullName>
    </submittedName>
</protein>
<dbReference type="InterPro" id="IPR035965">
    <property type="entry name" value="PAS-like_dom_sf"/>
</dbReference>
<dbReference type="CDD" id="cd00130">
    <property type="entry name" value="PAS"/>
    <property type="match status" value="1"/>
</dbReference>
<keyword evidence="1" id="KW-0472">Membrane</keyword>
<dbReference type="Pfam" id="PF08447">
    <property type="entry name" value="PAS_3"/>
    <property type="match status" value="1"/>
</dbReference>
<feature type="transmembrane region" description="Helical" evidence="1">
    <location>
        <begin position="95"/>
        <end position="114"/>
    </location>
</feature>
<dbReference type="InterPro" id="IPR013655">
    <property type="entry name" value="PAS_fold_3"/>
</dbReference>
<reference evidence="3 4" key="2">
    <citation type="submission" date="2019-01" db="EMBL/GenBank/DDBJ databases">
        <title>Sinorhodobacter populi sp. nov. isolated from the symptomatic bark tissue of Populus euramericana canker.</title>
        <authorList>
            <person name="Xu G."/>
        </authorList>
    </citation>
    <scope>NUCLEOTIDE SEQUENCE [LARGE SCALE GENOMIC DNA]</scope>
    <source>
        <strain evidence="3 4">CGMCC 1.12963</strain>
    </source>
</reference>
<feature type="domain" description="PAS fold-3" evidence="2">
    <location>
        <begin position="37"/>
        <end position="105"/>
    </location>
</feature>
<dbReference type="Proteomes" id="UP000288071">
    <property type="component" value="Unassembled WGS sequence"/>
</dbReference>
<organism evidence="3 4">
    <name type="scientific">Paenirhodobacter huangdaonensis</name>
    <dbReference type="NCBI Taxonomy" id="2501515"/>
    <lineage>
        <taxon>Bacteria</taxon>
        <taxon>Pseudomonadati</taxon>
        <taxon>Pseudomonadota</taxon>
        <taxon>Alphaproteobacteria</taxon>
        <taxon>Rhodobacterales</taxon>
        <taxon>Rhodobacter group</taxon>
        <taxon>Paenirhodobacter</taxon>
    </lineage>
</organism>
<comment type="caution">
    <text evidence="3">The sequence shown here is derived from an EMBL/GenBank/DDBJ whole genome shotgun (WGS) entry which is preliminary data.</text>
</comment>
<name>A0A3S3LX09_9RHOB</name>
<sequence length="413" mass="45431">MASQAEIARSPSGEVPFAISELFYSRTDPRGVIVAGNEIFRRVSGYDWAELLGAPHRLVRHPDTPRGVFRILWEALGKGNPMAAYVKNRAKSGQYYWVFAVMLPIAGGFLSVRLKPTAPLFPRIREIYDDLIARERDGLDPEASARWLHDVAQAQGFSSYTSFMASALGQELAARDARLARAADARTRVLTEMNEALEETTREQGRLLRSFDALQSIPNNMRIVASRMEPTGGPISAISENYKISSQAISVRLHGFAGARDSLIDRVSRDVAKALFLLGCGRLLGEMNASFLAAAPVPGIDWEVERALLLGLERDCARDGREAMLHAVEHSATLNRASAEVRRHMLGLDTIRVLGRVECGRMRDANGGLAATIDQLDAFHAEIKGRLETIMRLSENVGLAMDRYLRSSAATVA</sequence>